<dbReference type="EMBL" id="GBXM01100406">
    <property type="protein sequence ID" value="JAH08171.1"/>
    <property type="molecule type" value="Transcribed_RNA"/>
</dbReference>
<dbReference type="AlphaFoldDB" id="A0A0E9PU54"/>
<feature type="transmembrane region" description="Helical" evidence="1">
    <location>
        <begin position="41"/>
        <end position="57"/>
    </location>
</feature>
<proteinExistence type="predicted"/>
<reference evidence="2" key="1">
    <citation type="submission" date="2014-11" db="EMBL/GenBank/DDBJ databases">
        <authorList>
            <person name="Amaro Gonzalez C."/>
        </authorList>
    </citation>
    <scope>NUCLEOTIDE SEQUENCE</scope>
</reference>
<name>A0A0E9PU54_ANGAN</name>
<accession>A0A0E9PU54</accession>
<protein>
    <submittedName>
        <fullName evidence="2">Uncharacterized protein</fullName>
    </submittedName>
</protein>
<keyword evidence="1" id="KW-0812">Transmembrane</keyword>
<sequence>MAALMTSAVKPFLFACFKKNPFCSFPSRIHAISITDTVQRVSIWAVTLFFVVFGSVLQQTDSKKRLQIPHLESNTRPFCFAYL</sequence>
<keyword evidence="1" id="KW-0472">Membrane</keyword>
<evidence type="ECO:0000313" key="2">
    <source>
        <dbReference type="EMBL" id="JAH08171.1"/>
    </source>
</evidence>
<reference evidence="2" key="2">
    <citation type="journal article" date="2015" name="Fish Shellfish Immunol.">
        <title>Early steps in the European eel (Anguilla anguilla)-Vibrio vulnificus interaction in the gills: Role of the RtxA13 toxin.</title>
        <authorList>
            <person name="Callol A."/>
            <person name="Pajuelo D."/>
            <person name="Ebbesson L."/>
            <person name="Teles M."/>
            <person name="MacKenzie S."/>
            <person name="Amaro C."/>
        </authorList>
    </citation>
    <scope>NUCLEOTIDE SEQUENCE</scope>
</reference>
<organism evidence="2">
    <name type="scientific">Anguilla anguilla</name>
    <name type="common">European freshwater eel</name>
    <name type="synonym">Muraena anguilla</name>
    <dbReference type="NCBI Taxonomy" id="7936"/>
    <lineage>
        <taxon>Eukaryota</taxon>
        <taxon>Metazoa</taxon>
        <taxon>Chordata</taxon>
        <taxon>Craniata</taxon>
        <taxon>Vertebrata</taxon>
        <taxon>Euteleostomi</taxon>
        <taxon>Actinopterygii</taxon>
        <taxon>Neopterygii</taxon>
        <taxon>Teleostei</taxon>
        <taxon>Anguilliformes</taxon>
        <taxon>Anguillidae</taxon>
        <taxon>Anguilla</taxon>
    </lineage>
</organism>
<keyword evidence="1" id="KW-1133">Transmembrane helix</keyword>
<evidence type="ECO:0000256" key="1">
    <source>
        <dbReference type="SAM" id="Phobius"/>
    </source>
</evidence>